<evidence type="ECO:0000313" key="2">
    <source>
        <dbReference type="EMBL" id="KAF2828645.1"/>
    </source>
</evidence>
<keyword evidence="3" id="KW-1185">Reference proteome</keyword>
<name>A0A6A7A7R9_9PLEO</name>
<accession>A0A6A7A7R9</accession>
<feature type="region of interest" description="Disordered" evidence="1">
    <location>
        <begin position="304"/>
        <end position="333"/>
    </location>
</feature>
<sequence>MDDLTFINDWAPGYGTLKAVYPNGQVDHISDCIEPHLLLDKCPLLYHVFEYGHPNRIQAEIEAPSRTAVIALLRYCYTGSYLPWDAEYAPILFMPHVELFKMAHDFDVPELQLLTHGNLSCQVSYACSLPNPPQDLLETIQYVYKHCARPQQQHDDLRNTLLNYCISVFQSNQLGDSAQFLQVVREIPEFRQDLCRTNMHRNFEDDCALEIVQLALDTLQPRCGRPPTTLASRDLPAEMLVGSPAAPYSVAAFDPVRDAVRSNESDNDSEGHSTLEDSAISFVPGSSTLVFRPKITQPVAATGFETDSSSEDEGFSIVHRPRPLPCATPDDPMSSPEIVPSNPQTLNVLAMIGSAYPDDDEWTML</sequence>
<gene>
    <name evidence="2" type="ORF">CC86DRAFT_288307</name>
</gene>
<dbReference type="AlphaFoldDB" id="A0A6A7A7R9"/>
<organism evidence="2 3">
    <name type="scientific">Ophiobolus disseminans</name>
    <dbReference type="NCBI Taxonomy" id="1469910"/>
    <lineage>
        <taxon>Eukaryota</taxon>
        <taxon>Fungi</taxon>
        <taxon>Dikarya</taxon>
        <taxon>Ascomycota</taxon>
        <taxon>Pezizomycotina</taxon>
        <taxon>Dothideomycetes</taxon>
        <taxon>Pleosporomycetidae</taxon>
        <taxon>Pleosporales</taxon>
        <taxon>Pleosporineae</taxon>
        <taxon>Phaeosphaeriaceae</taxon>
        <taxon>Ophiobolus</taxon>
    </lineage>
</organism>
<proteinExistence type="predicted"/>
<protein>
    <recommendedName>
        <fullName evidence="4">BTB domain-containing protein</fullName>
    </recommendedName>
</protein>
<dbReference type="OrthoDB" id="3945102at2759"/>
<dbReference type="EMBL" id="MU006222">
    <property type="protein sequence ID" value="KAF2828645.1"/>
    <property type="molecule type" value="Genomic_DNA"/>
</dbReference>
<evidence type="ECO:0000256" key="1">
    <source>
        <dbReference type="SAM" id="MobiDB-lite"/>
    </source>
</evidence>
<dbReference type="Proteomes" id="UP000799424">
    <property type="component" value="Unassembled WGS sequence"/>
</dbReference>
<evidence type="ECO:0000313" key="3">
    <source>
        <dbReference type="Proteomes" id="UP000799424"/>
    </source>
</evidence>
<reference evidence="2" key="1">
    <citation type="journal article" date="2020" name="Stud. Mycol.">
        <title>101 Dothideomycetes genomes: a test case for predicting lifestyles and emergence of pathogens.</title>
        <authorList>
            <person name="Haridas S."/>
            <person name="Albert R."/>
            <person name="Binder M."/>
            <person name="Bloem J."/>
            <person name="Labutti K."/>
            <person name="Salamov A."/>
            <person name="Andreopoulos B."/>
            <person name="Baker S."/>
            <person name="Barry K."/>
            <person name="Bills G."/>
            <person name="Bluhm B."/>
            <person name="Cannon C."/>
            <person name="Castanera R."/>
            <person name="Culley D."/>
            <person name="Daum C."/>
            <person name="Ezra D."/>
            <person name="Gonzalez J."/>
            <person name="Henrissat B."/>
            <person name="Kuo A."/>
            <person name="Liang C."/>
            <person name="Lipzen A."/>
            <person name="Lutzoni F."/>
            <person name="Magnuson J."/>
            <person name="Mondo S."/>
            <person name="Nolan M."/>
            <person name="Ohm R."/>
            <person name="Pangilinan J."/>
            <person name="Park H.-J."/>
            <person name="Ramirez L."/>
            <person name="Alfaro M."/>
            <person name="Sun H."/>
            <person name="Tritt A."/>
            <person name="Yoshinaga Y."/>
            <person name="Zwiers L.-H."/>
            <person name="Turgeon B."/>
            <person name="Goodwin S."/>
            <person name="Spatafora J."/>
            <person name="Crous P."/>
            <person name="Grigoriev I."/>
        </authorList>
    </citation>
    <scope>NUCLEOTIDE SEQUENCE</scope>
    <source>
        <strain evidence="2">CBS 113818</strain>
    </source>
</reference>
<evidence type="ECO:0008006" key="4">
    <source>
        <dbReference type="Google" id="ProtNLM"/>
    </source>
</evidence>